<dbReference type="EMBL" id="MDGQ01000003">
    <property type="protein sequence ID" value="OEK06200.1"/>
    <property type="molecule type" value="Genomic_DNA"/>
</dbReference>
<feature type="transmembrane region" description="Helical" evidence="1">
    <location>
        <begin position="12"/>
        <end position="34"/>
    </location>
</feature>
<name>A0A1E5T496_9BACT</name>
<keyword evidence="1" id="KW-0812">Transmembrane</keyword>
<feature type="transmembrane region" description="Helical" evidence="1">
    <location>
        <begin position="46"/>
        <end position="67"/>
    </location>
</feature>
<evidence type="ECO:0000313" key="3">
    <source>
        <dbReference type="Proteomes" id="UP000095552"/>
    </source>
</evidence>
<accession>A0A1E5T496</accession>
<protein>
    <submittedName>
        <fullName evidence="2">Uncharacterized protein</fullName>
    </submittedName>
</protein>
<gene>
    <name evidence="2" type="ORF">BFP71_00540</name>
</gene>
<evidence type="ECO:0000256" key="1">
    <source>
        <dbReference type="SAM" id="Phobius"/>
    </source>
</evidence>
<comment type="caution">
    <text evidence="2">The sequence shown here is derived from an EMBL/GenBank/DDBJ whole genome shotgun (WGS) entry which is preliminary data.</text>
</comment>
<keyword evidence="3" id="KW-1185">Reference proteome</keyword>
<reference evidence="2 3" key="1">
    <citation type="submission" date="2016-08" db="EMBL/GenBank/DDBJ databases">
        <title>Draft genome of Fabibacter sp. strain SK-8.</title>
        <authorList>
            <person name="Wong S.-K."/>
            <person name="Hamasaki K."/>
            <person name="Yoshizawa S."/>
        </authorList>
    </citation>
    <scope>NUCLEOTIDE SEQUENCE [LARGE SCALE GENOMIC DNA]</scope>
    <source>
        <strain evidence="2 3">SK-8</strain>
    </source>
</reference>
<keyword evidence="1" id="KW-0472">Membrane</keyword>
<dbReference type="Proteomes" id="UP000095552">
    <property type="component" value="Unassembled WGS sequence"/>
</dbReference>
<keyword evidence="1" id="KW-1133">Transmembrane helix</keyword>
<dbReference type="OrthoDB" id="983075at2"/>
<dbReference type="AlphaFoldDB" id="A0A1E5T496"/>
<proteinExistence type="predicted"/>
<sequence>MEEKHLTVQAQPAYKLAIPLFLLTSIPYFITLAYEFVVSDKPDKTFAWFGAFYLSLGAIYLVIKLMLRKKNSEL</sequence>
<evidence type="ECO:0000313" key="2">
    <source>
        <dbReference type="EMBL" id="OEK06200.1"/>
    </source>
</evidence>
<organism evidence="2 3">
    <name type="scientific">Roseivirga misakiensis</name>
    <dbReference type="NCBI Taxonomy" id="1563681"/>
    <lineage>
        <taxon>Bacteria</taxon>
        <taxon>Pseudomonadati</taxon>
        <taxon>Bacteroidota</taxon>
        <taxon>Cytophagia</taxon>
        <taxon>Cytophagales</taxon>
        <taxon>Roseivirgaceae</taxon>
        <taxon>Roseivirga</taxon>
    </lineage>
</organism>
<dbReference type="RefSeq" id="WP_069833512.1">
    <property type="nucleotide sequence ID" value="NZ_MDGQ01000003.1"/>
</dbReference>